<dbReference type="InterPro" id="IPR004474">
    <property type="entry name" value="LytR_CpsA_psr"/>
</dbReference>
<feature type="transmembrane region" description="Helical" evidence="3">
    <location>
        <begin position="102"/>
        <end position="119"/>
    </location>
</feature>
<comment type="similarity">
    <text evidence="1">Belongs to the LytR/CpsA/Psr (LCP) family.</text>
</comment>
<dbReference type="STRING" id="1184609.KILIM_051_00110"/>
<comment type="caution">
    <text evidence="5">The sequence shown here is derived from an EMBL/GenBank/DDBJ whole genome shotgun (WGS) entry which is preliminary data.</text>
</comment>
<dbReference type="InterPro" id="IPR050922">
    <property type="entry name" value="LytR/CpsA/Psr_CW_biosynth"/>
</dbReference>
<evidence type="ECO:0000259" key="4">
    <source>
        <dbReference type="Pfam" id="PF03816"/>
    </source>
</evidence>
<dbReference type="Pfam" id="PF03816">
    <property type="entry name" value="LytR_cpsA_psr"/>
    <property type="match status" value="1"/>
</dbReference>
<keyword evidence="3" id="KW-1133">Transmembrane helix</keyword>
<evidence type="ECO:0000256" key="1">
    <source>
        <dbReference type="ARBA" id="ARBA00006068"/>
    </source>
</evidence>
<keyword evidence="6" id="KW-1185">Reference proteome</keyword>
<protein>
    <submittedName>
        <fullName evidence="5">Putative LytR family regulatory protein</fullName>
    </submittedName>
</protein>
<dbReference type="PANTHER" id="PTHR33392">
    <property type="entry name" value="POLYISOPRENYL-TEICHOIC ACID--PEPTIDOGLYCAN TEICHOIC ACID TRANSFERASE TAGU"/>
    <property type="match status" value="1"/>
</dbReference>
<feature type="compositionally biased region" description="Gly residues" evidence="2">
    <location>
        <begin position="37"/>
        <end position="53"/>
    </location>
</feature>
<feature type="compositionally biased region" description="Low complexity" evidence="2">
    <location>
        <begin position="25"/>
        <end position="36"/>
    </location>
</feature>
<feature type="transmembrane region" description="Helical" evidence="3">
    <location>
        <begin position="168"/>
        <end position="191"/>
    </location>
</feature>
<keyword evidence="3" id="KW-0812">Transmembrane</keyword>
<evidence type="ECO:0000313" key="6">
    <source>
        <dbReference type="Proteomes" id="UP000008366"/>
    </source>
</evidence>
<dbReference type="EMBL" id="BAHD01000051">
    <property type="protein sequence ID" value="GAB96870.1"/>
    <property type="molecule type" value="Genomic_DNA"/>
</dbReference>
<dbReference type="Proteomes" id="UP000008366">
    <property type="component" value="Unassembled WGS sequence"/>
</dbReference>
<gene>
    <name evidence="5" type="ORF">KILIM_051_00110</name>
</gene>
<feature type="transmembrane region" description="Helical" evidence="3">
    <location>
        <begin position="135"/>
        <end position="156"/>
    </location>
</feature>
<feature type="transmembrane region" description="Helical" evidence="3">
    <location>
        <begin position="75"/>
        <end position="95"/>
    </location>
</feature>
<dbReference type="eggNOG" id="COG1316">
    <property type="taxonomic scope" value="Bacteria"/>
</dbReference>
<evidence type="ECO:0000256" key="2">
    <source>
        <dbReference type="SAM" id="MobiDB-lite"/>
    </source>
</evidence>
<accession>K6WC92</accession>
<dbReference type="PANTHER" id="PTHR33392:SF6">
    <property type="entry name" value="POLYISOPRENYL-TEICHOIC ACID--PEPTIDOGLYCAN TEICHOIC ACID TRANSFERASE TAGU"/>
    <property type="match status" value="1"/>
</dbReference>
<feature type="region of interest" description="Disordered" evidence="2">
    <location>
        <begin position="1"/>
        <end position="63"/>
    </location>
</feature>
<feature type="compositionally biased region" description="Basic and acidic residues" evidence="2">
    <location>
        <begin position="1"/>
        <end position="10"/>
    </location>
</feature>
<feature type="domain" description="Cell envelope-related transcriptional attenuator" evidence="4">
    <location>
        <begin position="250"/>
        <end position="430"/>
    </location>
</feature>
<feature type="compositionally biased region" description="Low complexity" evidence="2">
    <location>
        <begin position="510"/>
        <end position="551"/>
    </location>
</feature>
<name>K6WC92_9MICO</name>
<dbReference type="AlphaFoldDB" id="K6WC92"/>
<sequence>MSHLPHDRYQRPTNIPRADSGVGRAPARAGGQPSSAGGAGKPGSGGGGTGGGPQIPRGATVTIRPAEPDSGFGRFLGLTALGTVLPGSGLLLAGFRKTGGTLLAIFVALVLGAAAYLWVKGPQTAVVSLAVDGDFLLWLTIAAVAGAIVLVASIIWTGIVTWPRPASGLLHSLSSLCVLALCAIVVAPTVVGVRDIVVHRDLMQALFNQPIFTRTGVLPDVGQADPWAGHPRVNVMLIGSDSSPDRPGVRTDSMMLASIDTQTGNTLLFGLPRNLERVPFPAYSPLHNIWPEGFRCEKDCLLNDVWMQGEQHKDLYPGDPMPGITALNEAVTGVTGLTPDYDVVVNMAGFSSLVDAMGGVDITVRDRVPIGGKVEHGQIVPGSIRGWIEPGAQHLDGYHAMWFSRGRATTDDFDRMRRQRCMVGALVKQVNPAMMLERYPAIAKVAKDNIYTNIPQDQLPAWAVLATRMQQGTIRSLPFSNQVIRVGNPDFELMHEMVQAAVDGRPMPGDEPTATPGATGTATPTRTPTPTATPTPGATTPGATTTTPPDTLTDIAAAC</sequence>
<keyword evidence="3" id="KW-0472">Membrane</keyword>
<reference evidence="5 6" key="1">
    <citation type="submission" date="2012-08" db="EMBL/GenBank/DDBJ databases">
        <title>Whole genome shotgun sequence of Kineosphaera limosa NBRC 100340.</title>
        <authorList>
            <person name="Yoshida I."/>
            <person name="Isaki S."/>
            <person name="Hosoyama A."/>
            <person name="Tsuchikane K."/>
            <person name="Katsumata H."/>
            <person name="Ando Y."/>
            <person name="Ohji S."/>
            <person name="Hamada M."/>
            <person name="Tamura T."/>
            <person name="Yamazoe A."/>
            <person name="Yamazaki S."/>
            <person name="Fujita N."/>
        </authorList>
    </citation>
    <scope>NUCLEOTIDE SEQUENCE [LARGE SCALE GENOMIC DNA]</scope>
    <source>
        <strain evidence="5 6">NBRC 100340</strain>
    </source>
</reference>
<dbReference type="RefSeq" id="WP_006593402.1">
    <property type="nucleotide sequence ID" value="NZ_BAHD01000051.1"/>
</dbReference>
<evidence type="ECO:0000313" key="5">
    <source>
        <dbReference type="EMBL" id="GAB96870.1"/>
    </source>
</evidence>
<organism evidence="5 6">
    <name type="scientific">Kineosphaera limosa NBRC 100340</name>
    <dbReference type="NCBI Taxonomy" id="1184609"/>
    <lineage>
        <taxon>Bacteria</taxon>
        <taxon>Bacillati</taxon>
        <taxon>Actinomycetota</taxon>
        <taxon>Actinomycetes</taxon>
        <taxon>Micrococcales</taxon>
        <taxon>Dermatophilaceae</taxon>
        <taxon>Kineosphaera</taxon>
    </lineage>
</organism>
<feature type="region of interest" description="Disordered" evidence="2">
    <location>
        <begin position="505"/>
        <end position="551"/>
    </location>
</feature>
<dbReference type="OrthoDB" id="3573673at2"/>
<evidence type="ECO:0000256" key="3">
    <source>
        <dbReference type="SAM" id="Phobius"/>
    </source>
</evidence>
<dbReference type="Gene3D" id="3.40.630.190">
    <property type="entry name" value="LCP protein"/>
    <property type="match status" value="1"/>
</dbReference>
<proteinExistence type="inferred from homology"/>